<protein>
    <submittedName>
        <fullName evidence="2">Uncharacterized protein</fullName>
    </submittedName>
</protein>
<evidence type="ECO:0000256" key="1">
    <source>
        <dbReference type="SAM" id="MobiDB-lite"/>
    </source>
</evidence>
<evidence type="ECO:0000313" key="3">
    <source>
        <dbReference type="Proteomes" id="UP000249363"/>
    </source>
</evidence>
<dbReference type="RefSeq" id="XP_040732091.1">
    <property type="nucleotide sequence ID" value="XM_040875859.1"/>
</dbReference>
<feature type="region of interest" description="Disordered" evidence="1">
    <location>
        <begin position="1"/>
        <end position="124"/>
    </location>
</feature>
<keyword evidence="3" id="KW-1185">Reference proteome</keyword>
<reference evidence="2 3" key="1">
    <citation type="journal article" date="2017" name="Biotechnol. Biofuels">
        <title>Differential beta-glucosidase expression as a function of carbon source availability in Talaromyces amestolkiae: a genomic and proteomic approach.</title>
        <authorList>
            <person name="de Eugenio L.I."/>
            <person name="Mendez-Liter J.A."/>
            <person name="Nieto-Dominguez M."/>
            <person name="Alonso L."/>
            <person name="Gil-Munoz J."/>
            <person name="Barriuso J."/>
            <person name="Prieto A."/>
            <person name="Martinez M.J."/>
        </authorList>
    </citation>
    <scope>NUCLEOTIDE SEQUENCE [LARGE SCALE GENOMIC DNA]</scope>
    <source>
        <strain evidence="2 3">CIB</strain>
    </source>
</reference>
<organism evidence="2 3">
    <name type="scientific">Talaromyces amestolkiae</name>
    <dbReference type="NCBI Taxonomy" id="1196081"/>
    <lineage>
        <taxon>Eukaryota</taxon>
        <taxon>Fungi</taxon>
        <taxon>Dikarya</taxon>
        <taxon>Ascomycota</taxon>
        <taxon>Pezizomycotina</taxon>
        <taxon>Eurotiomycetes</taxon>
        <taxon>Eurotiomycetidae</taxon>
        <taxon>Eurotiales</taxon>
        <taxon>Trichocomaceae</taxon>
        <taxon>Talaromyces</taxon>
        <taxon>Talaromyces sect. Talaromyces</taxon>
    </lineage>
</organism>
<proteinExistence type="predicted"/>
<comment type="caution">
    <text evidence="2">The sequence shown here is derived from an EMBL/GenBank/DDBJ whole genome shotgun (WGS) entry which is preliminary data.</text>
</comment>
<dbReference type="GeneID" id="63792803"/>
<dbReference type="EMBL" id="MIKG01000005">
    <property type="protein sequence ID" value="RAO67575.1"/>
    <property type="molecule type" value="Genomic_DNA"/>
</dbReference>
<dbReference type="AlphaFoldDB" id="A0A364KVJ0"/>
<accession>A0A364KVJ0</accession>
<name>A0A364KVJ0_TALAM</name>
<gene>
    <name evidence="2" type="ORF">BHQ10_003587</name>
</gene>
<dbReference type="Proteomes" id="UP000249363">
    <property type="component" value="Unassembled WGS sequence"/>
</dbReference>
<feature type="compositionally biased region" description="Polar residues" evidence="1">
    <location>
        <begin position="52"/>
        <end position="65"/>
    </location>
</feature>
<dbReference type="OrthoDB" id="4343518at2759"/>
<feature type="compositionally biased region" description="Basic and acidic residues" evidence="1">
    <location>
        <begin position="69"/>
        <end position="117"/>
    </location>
</feature>
<evidence type="ECO:0000313" key="2">
    <source>
        <dbReference type="EMBL" id="RAO67575.1"/>
    </source>
</evidence>
<sequence>MPLNISALAPGPAGTTMLGERGGIEAAAQRGLERQQREREEAAARESKVLNDATSDSGTTLTSENVEMDEGKRDNDPVNMKSDLEGEKIDQNASSHKENTHQVDDGSSQKHSEGKWERFKKHFQ</sequence>
<feature type="compositionally biased region" description="Basic and acidic residues" evidence="1">
    <location>
        <begin position="31"/>
        <end position="49"/>
    </location>
</feature>